<protein>
    <submittedName>
        <fullName evidence="1">Uncharacterized protein</fullName>
    </submittedName>
</protein>
<evidence type="ECO:0000313" key="1">
    <source>
        <dbReference type="EMBL" id="GAG51753.1"/>
    </source>
</evidence>
<accession>X0YTS7</accession>
<dbReference type="EMBL" id="BARS01054800">
    <property type="protein sequence ID" value="GAG51753.1"/>
    <property type="molecule type" value="Genomic_DNA"/>
</dbReference>
<gene>
    <name evidence="1" type="ORF">S01H1_81046</name>
</gene>
<sequence>MASTNLLDYPEMGLPIDQLKAKTLECQWVEMVLVYAKVLPTMNMKEQARYADTVTRAKIADPTWVEEFLNKKERLVANVAFVAMYASSSNQRDHAASIWYNTMLKPFSDDEYLWNWVPRLLEISFPNPEKLWPIPRPKVIHFLGFRLLRLPNVKPILRYEDHGPPYWDLKCEKEFQEGGFVL</sequence>
<organism evidence="1">
    <name type="scientific">marine sediment metagenome</name>
    <dbReference type="NCBI Taxonomy" id="412755"/>
    <lineage>
        <taxon>unclassified sequences</taxon>
        <taxon>metagenomes</taxon>
        <taxon>ecological metagenomes</taxon>
    </lineage>
</organism>
<name>X0YTS7_9ZZZZ</name>
<dbReference type="AlphaFoldDB" id="X0YTS7"/>
<comment type="caution">
    <text evidence="1">The sequence shown here is derived from an EMBL/GenBank/DDBJ whole genome shotgun (WGS) entry which is preliminary data.</text>
</comment>
<reference evidence="1" key="1">
    <citation type="journal article" date="2014" name="Front. Microbiol.">
        <title>High frequency of phylogenetically diverse reductive dehalogenase-homologous genes in deep subseafloor sedimentary metagenomes.</title>
        <authorList>
            <person name="Kawai M."/>
            <person name="Futagami T."/>
            <person name="Toyoda A."/>
            <person name="Takaki Y."/>
            <person name="Nishi S."/>
            <person name="Hori S."/>
            <person name="Arai W."/>
            <person name="Tsubouchi T."/>
            <person name="Morono Y."/>
            <person name="Uchiyama I."/>
            <person name="Ito T."/>
            <person name="Fujiyama A."/>
            <person name="Inagaki F."/>
            <person name="Takami H."/>
        </authorList>
    </citation>
    <scope>NUCLEOTIDE SEQUENCE</scope>
    <source>
        <strain evidence="1">Expedition CK06-06</strain>
    </source>
</reference>
<proteinExistence type="predicted"/>